<dbReference type="EMBL" id="SJPZ01000002">
    <property type="protein sequence ID" value="TWU62596.1"/>
    <property type="molecule type" value="Genomic_DNA"/>
</dbReference>
<name>A0A5C6FQ34_9PLAN</name>
<accession>A0A5C6FQ34</accession>
<comment type="caution">
    <text evidence="1">The sequence shown here is derived from an EMBL/GenBank/DDBJ whole genome shotgun (WGS) entry which is preliminary data.</text>
</comment>
<sequence length="71" mass="7600">MALVVLLASGISLTTVVLGMLAVPLQGSLALFLAGTRFTCSPPRRWASSWAHWRGRCRSSATEPLLFAVAE</sequence>
<evidence type="ECO:0000313" key="2">
    <source>
        <dbReference type="Proteomes" id="UP000316476"/>
    </source>
</evidence>
<gene>
    <name evidence="1" type="ORF">V7x_43310</name>
</gene>
<dbReference type="Proteomes" id="UP000316476">
    <property type="component" value="Unassembled WGS sequence"/>
</dbReference>
<evidence type="ECO:0000313" key="1">
    <source>
        <dbReference type="EMBL" id="TWU62596.1"/>
    </source>
</evidence>
<organism evidence="1 2">
    <name type="scientific">Crateriforma conspicua</name>
    <dbReference type="NCBI Taxonomy" id="2527996"/>
    <lineage>
        <taxon>Bacteria</taxon>
        <taxon>Pseudomonadati</taxon>
        <taxon>Planctomycetota</taxon>
        <taxon>Planctomycetia</taxon>
        <taxon>Planctomycetales</taxon>
        <taxon>Planctomycetaceae</taxon>
        <taxon>Crateriforma</taxon>
    </lineage>
</organism>
<protein>
    <submittedName>
        <fullName evidence="1">Uncharacterized protein</fullName>
    </submittedName>
</protein>
<dbReference type="AlphaFoldDB" id="A0A5C6FQ34"/>
<reference evidence="1 2" key="1">
    <citation type="submission" date="2019-02" db="EMBL/GenBank/DDBJ databases">
        <title>Deep-cultivation of Planctomycetes and their phenomic and genomic characterization uncovers novel biology.</title>
        <authorList>
            <person name="Wiegand S."/>
            <person name="Jogler M."/>
            <person name="Boedeker C."/>
            <person name="Pinto D."/>
            <person name="Vollmers J."/>
            <person name="Rivas-Marin E."/>
            <person name="Kohn T."/>
            <person name="Peeters S.H."/>
            <person name="Heuer A."/>
            <person name="Rast P."/>
            <person name="Oberbeckmann S."/>
            <person name="Bunk B."/>
            <person name="Jeske O."/>
            <person name="Meyerdierks A."/>
            <person name="Storesund J.E."/>
            <person name="Kallscheuer N."/>
            <person name="Luecker S."/>
            <person name="Lage O.M."/>
            <person name="Pohl T."/>
            <person name="Merkel B.J."/>
            <person name="Hornburger P."/>
            <person name="Mueller R.-W."/>
            <person name="Bruemmer F."/>
            <person name="Labrenz M."/>
            <person name="Spormann A.M."/>
            <person name="Op Den Camp H."/>
            <person name="Overmann J."/>
            <person name="Amann R."/>
            <person name="Jetten M.S.M."/>
            <person name="Mascher T."/>
            <person name="Medema M.H."/>
            <person name="Devos D.P."/>
            <person name="Kaster A.-K."/>
            <person name="Ovreas L."/>
            <person name="Rohde M."/>
            <person name="Galperin M.Y."/>
            <person name="Jogler C."/>
        </authorList>
    </citation>
    <scope>NUCLEOTIDE SEQUENCE [LARGE SCALE GENOMIC DNA]</scope>
    <source>
        <strain evidence="1 2">V7</strain>
    </source>
</reference>
<proteinExistence type="predicted"/>